<dbReference type="InterPro" id="IPR001792">
    <property type="entry name" value="Acylphosphatase-like_dom"/>
</dbReference>
<dbReference type="PROSITE" id="PS51160">
    <property type="entry name" value="ACYLPHOSPHATASE_3"/>
    <property type="match status" value="1"/>
</dbReference>
<dbReference type="Proteomes" id="UP000092462">
    <property type="component" value="Unassembled WGS sequence"/>
</dbReference>
<evidence type="ECO:0000256" key="1">
    <source>
        <dbReference type="PROSITE-ProRule" id="PRU00520"/>
    </source>
</evidence>
<evidence type="ECO:0000313" key="3">
    <source>
        <dbReference type="EnsemblMetazoa" id="PPAI001649-PA"/>
    </source>
</evidence>
<proteinExistence type="inferred from homology"/>
<reference evidence="3" key="1">
    <citation type="submission" date="2022-08" db="UniProtKB">
        <authorList>
            <consortium name="EnsemblMetazoa"/>
        </authorList>
    </citation>
    <scope>IDENTIFICATION</scope>
    <source>
        <strain evidence="3">Israel</strain>
    </source>
</reference>
<evidence type="ECO:0000256" key="2">
    <source>
        <dbReference type="RuleBase" id="RU004168"/>
    </source>
</evidence>
<comment type="similarity">
    <text evidence="2">Belongs to the acylphosphatase family.</text>
</comment>
<dbReference type="GO" id="GO:0003998">
    <property type="term" value="F:acylphosphatase activity"/>
    <property type="evidence" value="ECO:0007669"/>
    <property type="project" value="InterPro"/>
</dbReference>
<organism evidence="3 4">
    <name type="scientific">Phlebotomus papatasi</name>
    <name type="common">Sandfly</name>
    <dbReference type="NCBI Taxonomy" id="29031"/>
    <lineage>
        <taxon>Eukaryota</taxon>
        <taxon>Metazoa</taxon>
        <taxon>Ecdysozoa</taxon>
        <taxon>Arthropoda</taxon>
        <taxon>Hexapoda</taxon>
        <taxon>Insecta</taxon>
        <taxon>Pterygota</taxon>
        <taxon>Neoptera</taxon>
        <taxon>Endopterygota</taxon>
        <taxon>Diptera</taxon>
        <taxon>Nematocera</taxon>
        <taxon>Psychodoidea</taxon>
        <taxon>Psychodidae</taxon>
        <taxon>Phlebotomus</taxon>
        <taxon>Phlebotomus</taxon>
    </lineage>
</organism>
<accession>A0A1B0D2S6</accession>
<dbReference type="Pfam" id="PF00708">
    <property type="entry name" value="Acylphosphatase"/>
    <property type="match status" value="1"/>
</dbReference>
<sequence length="63" mass="7011">MVELNISFVSVDFEVFGHVQGCGFTKHCRDMCVKRKIGGWVKNSKTGTIVGKMQGSKESIDEM</sequence>
<keyword evidence="4" id="KW-1185">Reference proteome</keyword>
<dbReference type="VEuPathDB" id="VectorBase:PPAPM1_005136"/>
<dbReference type="InterPro" id="IPR020456">
    <property type="entry name" value="Acylphosphatase"/>
</dbReference>
<dbReference type="EnsemblMetazoa" id="PPAI001649-RA">
    <property type="protein sequence ID" value="PPAI001649-PA"/>
    <property type="gene ID" value="PPAI001649"/>
</dbReference>
<dbReference type="SUPFAM" id="SSF54975">
    <property type="entry name" value="Acylphosphatase/BLUF domain-like"/>
    <property type="match status" value="1"/>
</dbReference>
<dbReference type="Gene3D" id="3.30.70.100">
    <property type="match status" value="1"/>
</dbReference>
<dbReference type="AlphaFoldDB" id="A0A1B0D2S6"/>
<dbReference type="PANTHER" id="PTHR10029">
    <property type="entry name" value="ACYLPHOSPHATASE"/>
    <property type="match status" value="1"/>
</dbReference>
<dbReference type="InterPro" id="IPR036046">
    <property type="entry name" value="Acylphosphatase-like_dom_sf"/>
</dbReference>
<name>A0A1B0D2S6_PHLPP</name>
<evidence type="ECO:0000313" key="4">
    <source>
        <dbReference type="Proteomes" id="UP000092462"/>
    </source>
</evidence>
<protein>
    <submittedName>
        <fullName evidence="3">Uncharacterized protein</fullName>
    </submittedName>
</protein>
<dbReference type="PRINTS" id="PR00112">
    <property type="entry name" value="ACYLPHPHTASE"/>
</dbReference>
<comment type="caution">
    <text evidence="1">Lacks conserved residue(s) required for the propagation of feature annotation.</text>
</comment>
<dbReference type="PANTHER" id="PTHR10029:SF10">
    <property type="entry name" value="GEO08407P1"/>
    <property type="match status" value="1"/>
</dbReference>
<dbReference type="VEuPathDB" id="VectorBase:PPAI001649"/>
<dbReference type="EMBL" id="AJVK01002786">
    <property type="status" value="NOT_ANNOTATED_CDS"/>
    <property type="molecule type" value="Genomic_DNA"/>
</dbReference>